<proteinExistence type="inferred from homology"/>
<evidence type="ECO:0000313" key="9">
    <source>
        <dbReference type="EMBL" id="HIR61693.1"/>
    </source>
</evidence>
<evidence type="ECO:0000256" key="6">
    <source>
        <dbReference type="ARBA" id="ARBA00023136"/>
    </source>
</evidence>
<keyword evidence="4 7" id="KW-0812">Transmembrane</keyword>
<feature type="transmembrane region" description="Helical" evidence="7">
    <location>
        <begin position="251"/>
        <end position="273"/>
    </location>
</feature>
<dbReference type="CDD" id="cd06261">
    <property type="entry name" value="TM_PBP2"/>
    <property type="match status" value="1"/>
</dbReference>
<comment type="similarity">
    <text evidence="7">Belongs to the binding-protein-dependent transport system permease family.</text>
</comment>
<sequence length="290" mass="31506">MPGGTPLPQKIRHIVNRTAPCAPGDGVVFSVRTGKKPGKLSVLLSVLFWLAVWELTARALDSALLLVSPVTVLLRLAELIRTGEFWSNVFTSLWRIGAGYLLGAGCGILCGVLCAFFPAAAALFSPLLSVIKATPVTSLVILALVWIKSYNLSIFICFLMVFPILTEAVKEGILSADRELLELAFVFRFPAWKKAKLVYLPAVRPQIVTALSTSIGFAWKAGIAGEVFARPTLGVGSRLYDAKVYLETPDLFCWTLVIILLSMAIEKLMLLLLRRGSRETAPEASGKEDA</sequence>
<evidence type="ECO:0000256" key="2">
    <source>
        <dbReference type="ARBA" id="ARBA00022448"/>
    </source>
</evidence>
<dbReference type="Pfam" id="PF00528">
    <property type="entry name" value="BPD_transp_1"/>
    <property type="match status" value="1"/>
</dbReference>
<dbReference type="GO" id="GO:0005886">
    <property type="term" value="C:plasma membrane"/>
    <property type="evidence" value="ECO:0007669"/>
    <property type="project" value="UniProtKB-SubCell"/>
</dbReference>
<evidence type="ECO:0000256" key="5">
    <source>
        <dbReference type="ARBA" id="ARBA00022989"/>
    </source>
</evidence>
<dbReference type="AlphaFoldDB" id="A0A9D1DZ90"/>
<keyword evidence="2 7" id="KW-0813">Transport</keyword>
<dbReference type="InterPro" id="IPR035906">
    <property type="entry name" value="MetI-like_sf"/>
</dbReference>
<comment type="subcellular location">
    <subcellularLocation>
        <location evidence="1 7">Cell membrane</location>
        <topology evidence="1 7">Multi-pass membrane protein</topology>
    </subcellularLocation>
</comment>
<gene>
    <name evidence="9" type="ORF">IAB37_08985</name>
</gene>
<evidence type="ECO:0000256" key="7">
    <source>
        <dbReference type="RuleBase" id="RU363032"/>
    </source>
</evidence>
<dbReference type="EMBL" id="DVHA01000291">
    <property type="protein sequence ID" value="HIR61693.1"/>
    <property type="molecule type" value="Genomic_DNA"/>
</dbReference>
<accession>A0A9D1DZ90</accession>
<feature type="domain" description="ABC transmembrane type-1" evidence="8">
    <location>
        <begin position="89"/>
        <end position="269"/>
    </location>
</feature>
<keyword evidence="3" id="KW-1003">Cell membrane</keyword>
<evidence type="ECO:0000256" key="1">
    <source>
        <dbReference type="ARBA" id="ARBA00004651"/>
    </source>
</evidence>
<reference evidence="9" key="2">
    <citation type="journal article" date="2021" name="PeerJ">
        <title>Extensive microbial diversity within the chicken gut microbiome revealed by metagenomics and culture.</title>
        <authorList>
            <person name="Gilroy R."/>
            <person name="Ravi A."/>
            <person name="Getino M."/>
            <person name="Pursley I."/>
            <person name="Horton D.L."/>
            <person name="Alikhan N.F."/>
            <person name="Baker D."/>
            <person name="Gharbi K."/>
            <person name="Hall N."/>
            <person name="Watson M."/>
            <person name="Adriaenssens E.M."/>
            <person name="Foster-Nyarko E."/>
            <person name="Jarju S."/>
            <person name="Secka A."/>
            <person name="Antonio M."/>
            <person name="Oren A."/>
            <person name="Chaudhuri R.R."/>
            <person name="La Ragione R."/>
            <person name="Hildebrand F."/>
            <person name="Pallen M.J."/>
        </authorList>
    </citation>
    <scope>NUCLEOTIDE SEQUENCE</scope>
    <source>
        <strain evidence="9">CHK189-12415</strain>
    </source>
</reference>
<dbReference type="Gene3D" id="1.10.3720.10">
    <property type="entry name" value="MetI-like"/>
    <property type="match status" value="1"/>
</dbReference>
<reference evidence="9" key="1">
    <citation type="submission" date="2020-10" db="EMBL/GenBank/DDBJ databases">
        <authorList>
            <person name="Gilroy R."/>
        </authorList>
    </citation>
    <scope>NUCLEOTIDE SEQUENCE</scope>
    <source>
        <strain evidence="9">CHK189-12415</strain>
    </source>
</reference>
<feature type="transmembrane region" description="Helical" evidence="7">
    <location>
        <begin position="136"/>
        <end position="165"/>
    </location>
</feature>
<dbReference type="InterPro" id="IPR000515">
    <property type="entry name" value="MetI-like"/>
</dbReference>
<evidence type="ECO:0000259" key="8">
    <source>
        <dbReference type="PROSITE" id="PS50928"/>
    </source>
</evidence>
<protein>
    <submittedName>
        <fullName evidence="9">ABC transporter permease subunit</fullName>
    </submittedName>
</protein>
<keyword evidence="5 7" id="KW-1133">Transmembrane helix</keyword>
<feature type="transmembrane region" description="Helical" evidence="7">
    <location>
        <begin position="100"/>
        <end position="124"/>
    </location>
</feature>
<dbReference type="PANTHER" id="PTHR30151:SF0">
    <property type="entry name" value="ABC TRANSPORTER PERMEASE PROTEIN MJ0413-RELATED"/>
    <property type="match status" value="1"/>
</dbReference>
<organism evidence="9 10">
    <name type="scientific">Candidatus Faecivivens stercoravium</name>
    <dbReference type="NCBI Taxonomy" id="2840803"/>
    <lineage>
        <taxon>Bacteria</taxon>
        <taxon>Bacillati</taxon>
        <taxon>Bacillota</taxon>
        <taxon>Clostridia</taxon>
        <taxon>Eubacteriales</taxon>
        <taxon>Oscillospiraceae</taxon>
        <taxon>Oscillospiraceae incertae sedis</taxon>
        <taxon>Candidatus Faecivivens</taxon>
    </lineage>
</organism>
<feature type="transmembrane region" description="Helical" evidence="7">
    <location>
        <begin position="63"/>
        <end position="80"/>
    </location>
</feature>
<evidence type="ECO:0000313" key="10">
    <source>
        <dbReference type="Proteomes" id="UP000824241"/>
    </source>
</evidence>
<dbReference type="GO" id="GO:0055085">
    <property type="term" value="P:transmembrane transport"/>
    <property type="evidence" value="ECO:0007669"/>
    <property type="project" value="InterPro"/>
</dbReference>
<name>A0A9D1DZ90_9FIRM</name>
<keyword evidence="6 7" id="KW-0472">Membrane</keyword>
<dbReference type="Proteomes" id="UP000824241">
    <property type="component" value="Unassembled WGS sequence"/>
</dbReference>
<evidence type="ECO:0000256" key="3">
    <source>
        <dbReference type="ARBA" id="ARBA00022475"/>
    </source>
</evidence>
<dbReference type="PROSITE" id="PS50928">
    <property type="entry name" value="ABC_TM1"/>
    <property type="match status" value="1"/>
</dbReference>
<evidence type="ECO:0000256" key="4">
    <source>
        <dbReference type="ARBA" id="ARBA00022692"/>
    </source>
</evidence>
<comment type="caution">
    <text evidence="9">The sequence shown here is derived from an EMBL/GenBank/DDBJ whole genome shotgun (WGS) entry which is preliminary data.</text>
</comment>
<dbReference type="SUPFAM" id="SSF161098">
    <property type="entry name" value="MetI-like"/>
    <property type="match status" value="1"/>
</dbReference>
<dbReference type="PANTHER" id="PTHR30151">
    <property type="entry name" value="ALKANE SULFONATE ABC TRANSPORTER-RELATED, MEMBRANE SUBUNIT"/>
    <property type="match status" value="1"/>
</dbReference>